<feature type="DNA-binding region" description="H-T-H motif" evidence="4">
    <location>
        <begin position="46"/>
        <end position="65"/>
    </location>
</feature>
<dbReference type="InterPro" id="IPR001647">
    <property type="entry name" value="HTH_TetR"/>
</dbReference>
<dbReference type="InterPro" id="IPR009057">
    <property type="entry name" value="Homeodomain-like_sf"/>
</dbReference>
<evidence type="ECO:0000256" key="5">
    <source>
        <dbReference type="SAM" id="MobiDB-lite"/>
    </source>
</evidence>
<dbReference type="EMBL" id="JAUCGQ010000003">
    <property type="protein sequence ID" value="MDM7856450.1"/>
    <property type="molecule type" value="Genomic_DNA"/>
</dbReference>
<organism evidence="7 8">
    <name type="scientific">Cellulomonas alba</name>
    <dbReference type="NCBI Taxonomy" id="3053467"/>
    <lineage>
        <taxon>Bacteria</taxon>
        <taxon>Bacillati</taxon>
        <taxon>Actinomycetota</taxon>
        <taxon>Actinomycetes</taxon>
        <taxon>Micrococcales</taxon>
        <taxon>Cellulomonadaceae</taxon>
        <taxon>Cellulomonas</taxon>
    </lineage>
</organism>
<protein>
    <submittedName>
        <fullName evidence="7">Helix-turn-helix domain-containing protein</fullName>
    </submittedName>
</protein>
<feature type="region of interest" description="Disordered" evidence="5">
    <location>
        <begin position="226"/>
        <end position="253"/>
    </location>
</feature>
<keyword evidence="3" id="KW-0804">Transcription</keyword>
<reference evidence="7 8" key="1">
    <citation type="submission" date="2023-06" db="EMBL/GenBank/DDBJ databases">
        <title>Cellulomonas sp. MW4 Whole genome sequence.</title>
        <authorList>
            <person name="Park S."/>
        </authorList>
    </citation>
    <scope>NUCLEOTIDE SEQUENCE [LARGE SCALE GENOMIC DNA]</scope>
    <source>
        <strain evidence="7 8">MW4</strain>
    </source>
</reference>
<sequence>MSETTGDERPGAGRSGRAAPLPPDERRAAILRHVRPLLLERGVSVTTRELAEAAGVAEGTLFRVFADKLTLIGEAAFAAVDPAGAIPLIDAIDRRLPLRERLVALLEIGFTRVGDTMRWMAVLHELGKVDPRPAAERDTAAKEGWARWTRRQTESEGAVRAAAARVFEGDDEALTVPAAQAAELLNVVLVGASVRLVDARRRGVEPVPIETGTLVDLFLHGVLADRGEASPSGAPPPVATAPAPTSPEPERVA</sequence>
<feature type="region of interest" description="Disordered" evidence="5">
    <location>
        <begin position="1"/>
        <end position="22"/>
    </location>
</feature>
<feature type="compositionally biased region" description="Pro residues" evidence="5">
    <location>
        <begin position="233"/>
        <end position="247"/>
    </location>
</feature>
<dbReference type="Gene3D" id="1.10.357.10">
    <property type="entry name" value="Tetracycline Repressor, domain 2"/>
    <property type="match status" value="1"/>
</dbReference>
<dbReference type="SUPFAM" id="SSF46689">
    <property type="entry name" value="Homeodomain-like"/>
    <property type="match status" value="1"/>
</dbReference>
<evidence type="ECO:0000259" key="6">
    <source>
        <dbReference type="PROSITE" id="PS50977"/>
    </source>
</evidence>
<keyword evidence="1" id="KW-0805">Transcription regulation</keyword>
<comment type="caution">
    <text evidence="7">The sequence shown here is derived from an EMBL/GenBank/DDBJ whole genome shotgun (WGS) entry which is preliminary data.</text>
</comment>
<dbReference type="RefSeq" id="WP_289456630.1">
    <property type="nucleotide sequence ID" value="NZ_JAUCGQ010000003.1"/>
</dbReference>
<keyword evidence="8" id="KW-1185">Reference proteome</keyword>
<dbReference type="PROSITE" id="PS50977">
    <property type="entry name" value="HTH_TETR_2"/>
    <property type="match status" value="1"/>
</dbReference>
<feature type="compositionally biased region" description="Basic and acidic residues" evidence="5">
    <location>
        <begin position="1"/>
        <end position="11"/>
    </location>
</feature>
<gene>
    <name evidence="7" type="ORF">QRT04_16045</name>
</gene>
<evidence type="ECO:0000256" key="1">
    <source>
        <dbReference type="ARBA" id="ARBA00023015"/>
    </source>
</evidence>
<evidence type="ECO:0000313" key="7">
    <source>
        <dbReference type="EMBL" id="MDM7856450.1"/>
    </source>
</evidence>
<dbReference type="PANTHER" id="PTHR30055:SF234">
    <property type="entry name" value="HTH-TYPE TRANSCRIPTIONAL REGULATOR BETI"/>
    <property type="match status" value="1"/>
</dbReference>
<accession>A0ABT7SJT6</accession>
<feature type="domain" description="HTH tetR-type" evidence="6">
    <location>
        <begin position="24"/>
        <end position="83"/>
    </location>
</feature>
<evidence type="ECO:0000256" key="3">
    <source>
        <dbReference type="ARBA" id="ARBA00023163"/>
    </source>
</evidence>
<dbReference type="Proteomes" id="UP001529338">
    <property type="component" value="Unassembled WGS sequence"/>
</dbReference>
<evidence type="ECO:0000256" key="4">
    <source>
        <dbReference type="PROSITE-ProRule" id="PRU00335"/>
    </source>
</evidence>
<dbReference type="Pfam" id="PF00440">
    <property type="entry name" value="TetR_N"/>
    <property type="match status" value="1"/>
</dbReference>
<name>A0ABT7SJT6_9CELL</name>
<evidence type="ECO:0000313" key="8">
    <source>
        <dbReference type="Proteomes" id="UP001529338"/>
    </source>
</evidence>
<evidence type="ECO:0000256" key="2">
    <source>
        <dbReference type="ARBA" id="ARBA00023125"/>
    </source>
</evidence>
<dbReference type="InterPro" id="IPR050109">
    <property type="entry name" value="HTH-type_TetR-like_transc_reg"/>
</dbReference>
<keyword evidence="2 4" id="KW-0238">DNA-binding</keyword>
<proteinExistence type="predicted"/>
<dbReference type="PANTHER" id="PTHR30055">
    <property type="entry name" value="HTH-TYPE TRANSCRIPTIONAL REGULATOR RUTR"/>
    <property type="match status" value="1"/>
</dbReference>